<organism evidence="11 12">
    <name type="scientific">Thermanaerothrix solaris</name>
    <dbReference type="NCBI Taxonomy" id="3058434"/>
    <lineage>
        <taxon>Bacteria</taxon>
        <taxon>Bacillati</taxon>
        <taxon>Chloroflexota</taxon>
        <taxon>Anaerolineae</taxon>
        <taxon>Anaerolineales</taxon>
        <taxon>Anaerolineaceae</taxon>
        <taxon>Thermanaerothrix</taxon>
    </lineage>
</organism>
<feature type="binding site" description="in other chain" evidence="8">
    <location>
        <begin position="13"/>
        <end position="16"/>
    </location>
    <ligand>
        <name>IMP</name>
        <dbReference type="ChEBI" id="CHEBI:58053"/>
        <note>ligand shared between dimeric partners</note>
    </ligand>
</feature>
<feature type="binding site" evidence="8">
    <location>
        <position position="40"/>
    </location>
    <ligand>
        <name>Mg(2+)</name>
        <dbReference type="ChEBI" id="CHEBI:18420"/>
    </ligand>
</feature>
<evidence type="ECO:0000313" key="12">
    <source>
        <dbReference type="Proteomes" id="UP001254165"/>
    </source>
</evidence>
<evidence type="ECO:0000256" key="7">
    <source>
        <dbReference type="ARBA" id="ARBA00023134"/>
    </source>
</evidence>
<feature type="active site" evidence="9">
    <location>
        <position position="141"/>
    </location>
</feature>
<evidence type="ECO:0000256" key="2">
    <source>
        <dbReference type="ARBA" id="ARBA00022598"/>
    </source>
</evidence>
<comment type="subcellular location">
    <subcellularLocation>
        <location evidence="8">Cytoplasm</location>
    </subcellularLocation>
</comment>
<dbReference type="Pfam" id="PF00709">
    <property type="entry name" value="Adenylsucc_synt"/>
    <property type="match status" value="1"/>
</dbReference>
<keyword evidence="4 8" id="KW-0547">Nucleotide-binding</keyword>
<feature type="binding site" evidence="8">
    <location>
        <begin position="304"/>
        <end position="310"/>
    </location>
    <ligand>
        <name>substrate</name>
    </ligand>
</feature>
<dbReference type="Gene3D" id="3.40.440.10">
    <property type="entry name" value="Adenylosuccinate Synthetase, subunit A, domain 1"/>
    <property type="match status" value="1"/>
</dbReference>
<sequence length="431" mass="46983">MPLDIVIGTQWGDEGKGRIVDLLAAQADLVARYNGGDNAGHTVNVGGHTFRLHLIPSGIIHPHTIGILGNGMVINPATLVQEIENLKAAGVSITPERLRISFAAHLITPAHRALDQAQEQARGSGQIGTTGRGIGPAYTDKAARHGLRMEDLLDLDTFREKLEHHVATINTWLMRIYEAEPLDVQAVVREYTHYATQLQPFIADVGMELHQALRLGKQVLAEGAQGTLLDLDLGTYPYVTSSTPTAAGALLGLGLGIVPVRAVIGVTKAFQTRVGAGPFPTEVFGKTAERLRGTGKNPWDEFGTTTGRPRRVGWLDGVLLRYAVRVNGVTELMITKMDILSGLPTLRLCIAYRYNGHTLQDLPLGPAHLEPFEPVYEELPGWMEDVTTVRRWDDLPAAARAYVRRIEELCGVPVRRVSVGPERSQVVEVTP</sequence>
<keyword evidence="5 8" id="KW-0658">Purine biosynthesis</keyword>
<dbReference type="RefSeq" id="WP_315625768.1">
    <property type="nucleotide sequence ID" value="NZ_JAUHMF010000002.1"/>
</dbReference>
<feature type="binding site" evidence="8">
    <location>
        <position position="310"/>
    </location>
    <ligand>
        <name>GTP</name>
        <dbReference type="ChEBI" id="CHEBI:37565"/>
    </ligand>
</feature>
<dbReference type="PROSITE" id="PS01266">
    <property type="entry name" value="ADENYLOSUCCIN_SYN_1"/>
    <property type="match status" value="1"/>
</dbReference>
<dbReference type="Proteomes" id="UP001254165">
    <property type="component" value="Unassembled WGS sequence"/>
</dbReference>
<dbReference type="PANTHER" id="PTHR11846">
    <property type="entry name" value="ADENYLOSUCCINATE SYNTHETASE"/>
    <property type="match status" value="1"/>
</dbReference>
<dbReference type="PANTHER" id="PTHR11846:SF0">
    <property type="entry name" value="ADENYLOSUCCINATE SYNTHETASE"/>
    <property type="match status" value="1"/>
</dbReference>
<keyword evidence="7 8" id="KW-0342">GTP-binding</keyword>
<feature type="binding site" evidence="8">
    <location>
        <position position="144"/>
    </location>
    <ligand>
        <name>IMP</name>
        <dbReference type="ChEBI" id="CHEBI:58053"/>
        <note>ligand shared between dimeric partners</note>
    </ligand>
</feature>
<proteinExistence type="inferred from homology"/>
<dbReference type="GO" id="GO:0004019">
    <property type="term" value="F:adenylosuccinate synthase activity"/>
    <property type="evidence" value="ECO:0007669"/>
    <property type="project" value="UniProtKB-EC"/>
</dbReference>
<accession>A0ABU3NQJ0</accession>
<feature type="active site" description="Proton donor" evidence="8">
    <location>
        <position position="41"/>
    </location>
</feature>
<evidence type="ECO:0000256" key="1">
    <source>
        <dbReference type="ARBA" id="ARBA00011738"/>
    </source>
</evidence>
<evidence type="ECO:0000256" key="3">
    <source>
        <dbReference type="ARBA" id="ARBA00022723"/>
    </source>
</evidence>
<comment type="catalytic activity">
    <reaction evidence="8 10">
        <text>IMP + L-aspartate + GTP = N(6)-(1,2-dicarboxyethyl)-AMP + GDP + phosphate + 2 H(+)</text>
        <dbReference type="Rhea" id="RHEA:15753"/>
        <dbReference type="ChEBI" id="CHEBI:15378"/>
        <dbReference type="ChEBI" id="CHEBI:29991"/>
        <dbReference type="ChEBI" id="CHEBI:37565"/>
        <dbReference type="ChEBI" id="CHEBI:43474"/>
        <dbReference type="ChEBI" id="CHEBI:57567"/>
        <dbReference type="ChEBI" id="CHEBI:58053"/>
        <dbReference type="ChEBI" id="CHEBI:58189"/>
        <dbReference type="EC" id="6.3.4.4"/>
    </reaction>
</comment>
<feature type="binding site" evidence="8">
    <location>
        <begin position="12"/>
        <end position="18"/>
    </location>
    <ligand>
        <name>GTP</name>
        <dbReference type="ChEBI" id="CHEBI:37565"/>
    </ligand>
</feature>
<evidence type="ECO:0000256" key="6">
    <source>
        <dbReference type="ARBA" id="ARBA00022842"/>
    </source>
</evidence>
<feature type="binding site" description="in other chain" evidence="8">
    <location>
        <begin position="38"/>
        <end position="41"/>
    </location>
    <ligand>
        <name>IMP</name>
        <dbReference type="ChEBI" id="CHEBI:58053"/>
        <note>ligand shared between dimeric partners</note>
    </ligand>
</feature>
<feature type="binding site" evidence="8">
    <location>
        <begin position="418"/>
        <end position="420"/>
    </location>
    <ligand>
        <name>GTP</name>
        <dbReference type="ChEBI" id="CHEBI:37565"/>
    </ligand>
</feature>
<feature type="binding site" description="in other chain" evidence="8">
    <location>
        <position position="240"/>
    </location>
    <ligand>
        <name>IMP</name>
        <dbReference type="ChEBI" id="CHEBI:58053"/>
        <note>ligand shared between dimeric partners</note>
    </ligand>
</feature>
<evidence type="ECO:0000313" key="11">
    <source>
        <dbReference type="EMBL" id="MDT8899086.1"/>
    </source>
</evidence>
<dbReference type="SUPFAM" id="SSF52540">
    <property type="entry name" value="P-loop containing nucleoside triphosphate hydrolases"/>
    <property type="match status" value="1"/>
</dbReference>
<evidence type="ECO:0000256" key="8">
    <source>
        <dbReference type="HAMAP-Rule" id="MF_00011"/>
    </source>
</evidence>
<comment type="function">
    <text evidence="8">Plays an important role in the de novo pathway of purine nucleotide biosynthesis. Catalyzes the first committed step in the biosynthesis of AMP from IMP.</text>
</comment>
<reference evidence="11 12" key="1">
    <citation type="submission" date="2023-07" db="EMBL/GenBank/DDBJ databases">
        <title>Novel species of Thermanaerothrix with wide hydrolytic capabilities.</title>
        <authorList>
            <person name="Zayulina K.S."/>
            <person name="Podosokorskaya O.A."/>
            <person name="Elcheninov A.G."/>
        </authorList>
    </citation>
    <scope>NUCLEOTIDE SEQUENCE [LARGE SCALE GENOMIC DNA]</scope>
    <source>
        <strain evidence="11 12">4228-RoL</strain>
    </source>
</reference>
<protein>
    <recommendedName>
        <fullName evidence="8 10">Adenylosuccinate synthetase</fullName>
        <shortName evidence="8">AMPSase</shortName>
        <shortName evidence="8">AdSS</shortName>
        <ecNumber evidence="8 10">6.3.4.4</ecNumber>
    </recommendedName>
    <alternativeName>
        <fullName evidence="8">IMP--aspartate ligase</fullName>
    </alternativeName>
</protein>
<dbReference type="HAMAP" id="MF_00011">
    <property type="entry name" value="Adenylosucc_synth"/>
    <property type="match status" value="1"/>
</dbReference>
<feature type="binding site" evidence="8">
    <location>
        <begin position="336"/>
        <end position="338"/>
    </location>
    <ligand>
        <name>GTP</name>
        <dbReference type="ChEBI" id="CHEBI:37565"/>
    </ligand>
</feature>
<comment type="caution">
    <text evidence="11">The sequence shown here is derived from an EMBL/GenBank/DDBJ whole genome shotgun (WGS) entry which is preliminary data.</text>
</comment>
<dbReference type="InterPro" id="IPR018220">
    <property type="entry name" value="Adenylosuccin_syn_GTP-bd"/>
</dbReference>
<dbReference type="InterPro" id="IPR042109">
    <property type="entry name" value="Adenylosuccinate_synth_dom1"/>
</dbReference>
<dbReference type="Gene3D" id="1.10.300.10">
    <property type="entry name" value="Adenylosuccinate Synthetase, subunit A, domain 2"/>
    <property type="match status" value="1"/>
</dbReference>
<feature type="binding site" description="in other chain" evidence="8">
    <location>
        <position position="225"/>
    </location>
    <ligand>
        <name>IMP</name>
        <dbReference type="ChEBI" id="CHEBI:58053"/>
        <note>ligand shared between dimeric partners</note>
    </ligand>
</feature>
<feature type="binding site" description="in other chain" evidence="8">
    <location>
        <position position="130"/>
    </location>
    <ligand>
        <name>IMP</name>
        <dbReference type="ChEBI" id="CHEBI:58053"/>
        <note>ligand shared between dimeric partners</note>
    </ligand>
</feature>
<evidence type="ECO:0000256" key="4">
    <source>
        <dbReference type="ARBA" id="ARBA00022741"/>
    </source>
</evidence>
<dbReference type="EMBL" id="JAUHMF010000002">
    <property type="protein sequence ID" value="MDT8899086.1"/>
    <property type="molecule type" value="Genomic_DNA"/>
</dbReference>
<evidence type="ECO:0000256" key="10">
    <source>
        <dbReference type="RuleBase" id="RU000520"/>
    </source>
</evidence>
<comment type="pathway">
    <text evidence="8 10">Purine metabolism; AMP biosynthesis via de novo pathway; AMP from IMP: step 1/2.</text>
</comment>
<dbReference type="InterPro" id="IPR033128">
    <property type="entry name" value="Adenylosuccin_syn_Lys_AS"/>
</dbReference>
<name>A0ABU3NQJ0_9CHLR</name>
<keyword evidence="8" id="KW-0963">Cytoplasm</keyword>
<keyword evidence="3 8" id="KW-0479">Metal-binding</keyword>
<dbReference type="NCBIfam" id="TIGR00184">
    <property type="entry name" value="purA"/>
    <property type="match status" value="1"/>
</dbReference>
<keyword evidence="6 8" id="KW-0460">Magnesium</keyword>
<dbReference type="InterPro" id="IPR027417">
    <property type="entry name" value="P-loop_NTPase"/>
</dbReference>
<keyword evidence="2 8" id="KW-0436">Ligase</keyword>
<gene>
    <name evidence="8" type="primary">purA</name>
    <name evidence="11" type="ORF">QYE77_12505</name>
</gene>
<keyword evidence="12" id="KW-1185">Reference proteome</keyword>
<dbReference type="InterPro" id="IPR042111">
    <property type="entry name" value="Adenylosuccinate_synth_dom3"/>
</dbReference>
<dbReference type="CDD" id="cd03108">
    <property type="entry name" value="AdSS"/>
    <property type="match status" value="1"/>
</dbReference>
<comment type="cofactor">
    <cofactor evidence="8">
        <name>Mg(2+)</name>
        <dbReference type="ChEBI" id="CHEBI:18420"/>
    </cofactor>
    <text evidence="8">Binds 1 Mg(2+) ion per subunit.</text>
</comment>
<dbReference type="InterPro" id="IPR042110">
    <property type="entry name" value="Adenylosuccinate_synth_dom2"/>
</dbReference>
<dbReference type="Gene3D" id="3.90.170.10">
    <property type="entry name" value="Adenylosuccinate Synthetase, subunit A, domain 3"/>
    <property type="match status" value="1"/>
</dbReference>
<dbReference type="PROSITE" id="PS00513">
    <property type="entry name" value="ADENYLOSUCCIN_SYN_2"/>
    <property type="match status" value="1"/>
</dbReference>
<feature type="binding site" evidence="8">
    <location>
        <begin position="40"/>
        <end position="42"/>
    </location>
    <ligand>
        <name>GTP</name>
        <dbReference type="ChEBI" id="CHEBI:37565"/>
    </ligand>
</feature>
<evidence type="ECO:0000256" key="9">
    <source>
        <dbReference type="PROSITE-ProRule" id="PRU10134"/>
    </source>
</evidence>
<evidence type="ECO:0000256" key="5">
    <source>
        <dbReference type="ARBA" id="ARBA00022755"/>
    </source>
</evidence>
<dbReference type="NCBIfam" id="NF002223">
    <property type="entry name" value="PRK01117.1"/>
    <property type="match status" value="1"/>
</dbReference>
<feature type="active site" description="Proton acceptor" evidence="8">
    <location>
        <position position="13"/>
    </location>
</feature>
<comment type="subunit">
    <text evidence="1 8">Homodimer.</text>
</comment>
<dbReference type="SMART" id="SM00788">
    <property type="entry name" value="Adenylsucc_synt"/>
    <property type="match status" value="1"/>
</dbReference>
<comment type="similarity">
    <text evidence="8 10">Belongs to the adenylosuccinate synthetase family.</text>
</comment>
<feature type="binding site" evidence="8">
    <location>
        <position position="13"/>
    </location>
    <ligand>
        <name>Mg(2+)</name>
        <dbReference type="ChEBI" id="CHEBI:18420"/>
    </ligand>
</feature>
<dbReference type="InterPro" id="IPR001114">
    <property type="entry name" value="Adenylosuccinate_synthetase"/>
</dbReference>
<dbReference type="EC" id="6.3.4.4" evidence="8 10"/>
<feature type="binding site" description="in other chain" evidence="8">
    <location>
        <position position="308"/>
    </location>
    <ligand>
        <name>IMP</name>
        <dbReference type="ChEBI" id="CHEBI:58053"/>
        <note>ligand shared between dimeric partners</note>
    </ligand>
</feature>